<keyword evidence="5" id="KW-0046">Antibiotic resistance</keyword>
<keyword evidence="3 6" id="KW-1133">Transmembrane helix</keyword>
<keyword evidence="4 6" id="KW-0472">Membrane</keyword>
<dbReference type="InterPro" id="IPR011701">
    <property type="entry name" value="MFS"/>
</dbReference>
<comment type="subcellular location">
    <subcellularLocation>
        <location evidence="1">Cell membrane</location>
        <topology evidence="1">Multi-pass membrane protein</topology>
    </subcellularLocation>
</comment>
<feature type="domain" description="Major facilitator superfamily (MFS) profile" evidence="7">
    <location>
        <begin position="18"/>
        <end position="470"/>
    </location>
</feature>
<name>A0ABP3F0R3_9ACTN</name>
<dbReference type="CDD" id="cd17321">
    <property type="entry name" value="MFS_MMR_MDR_like"/>
    <property type="match status" value="1"/>
</dbReference>
<feature type="transmembrane region" description="Helical" evidence="6">
    <location>
        <begin position="177"/>
        <end position="195"/>
    </location>
</feature>
<evidence type="ECO:0000256" key="2">
    <source>
        <dbReference type="ARBA" id="ARBA00022692"/>
    </source>
</evidence>
<dbReference type="SUPFAM" id="SSF103473">
    <property type="entry name" value="MFS general substrate transporter"/>
    <property type="match status" value="1"/>
</dbReference>
<accession>A0ABP3F0R3</accession>
<feature type="transmembrane region" description="Helical" evidence="6">
    <location>
        <begin position="17"/>
        <end position="40"/>
    </location>
</feature>
<dbReference type="EMBL" id="BAAABV010000015">
    <property type="protein sequence ID" value="GAA0289218.1"/>
    <property type="molecule type" value="Genomic_DNA"/>
</dbReference>
<evidence type="ECO:0000256" key="4">
    <source>
        <dbReference type="ARBA" id="ARBA00023136"/>
    </source>
</evidence>
<dbReference type="Gene3D" id="1.20.1720.10">
    <property type="entry name" value="Multidrug resistance protein D"/>
    <property type="match status" value="1"/>
</dbReference>
<organism evidence="8 9">
    <name type="scientific">Streptomyces polychromogenes</name>
    <dbReference type="NCBI Taxonomy" id="67342"/>
    <lineage>
        <taxon>Bacteria</taxon>
        <taxon>Bacillati</taxon>
        <taxon>Actinomycetota</taxon>
        <taxon>Actinomycetes</taxon>
        <taxon>Kitasatosporales</taxon>
        <taxon>Streptomycetaceae</taxon>
        <taxon>Streptomyces</taxon>
    </lineage>
</organism>
<keyword evidence="2 6" id="KW-0812">Transmembrane</keyword>
<feature type="transmembrane region" description="Helical" evidence="6">
    <location>
        <begin position="79"/>
        <end position="98"/>
    </location>
</feature>
<dbReference type="PANTHER" id="PTHR42718">
    <property type="entry name" value="MAJOR FACILITATOR SUPERFAMILY MULTIDRUG TRANSPORTER MFSC"/>
    <property type="match status" value="1"/>
</dbReference>
<evidence type="ECO:0000256" key="1">
    <source>
        <dbReference type="ARBA" id="ARBA00004651"/>
    </source>
</evidence>
<comment type="caution">
    <text evidence="8">The sequence shown here is derived from an EMBL/GenBank/DDBJ whole genome shotgun (WGS) entry which is preliminary data.</text>
</comment>
<feature type="transmembrane region" description="Helical" evidence="6">
    <location>
        <begin position="340"/>
        <end position="359"/>
    </location>
</feature>
<evidence type="ECO:0000256" key="3">
    <source>
        <dbReference type="ARBA" id="ARBA00022989"/>
    </source>
</evidence>
<feature type="transmembrane region" description="Helical" evidence="6">
    <location>
        <begin position="52"/>
        <end position="72"/>
    </location>
</feature>
<feature type="transmembrane region" description="Helical" evidence="6">
    <location>
        <begin position="305"/>
        <end position="328"/>
    </location>
</feature>
<evidence type="ECO:0000313" key="9">
    <source>
        <dbReference type="Proteomes" id="UP001501867"/>
    </source>
</evidence>
<evidence type="ECO:0000313" key="8">
    <source>
        <dbReference type="EMBL" id="GAA0289218.1"/>
    </source>
</evidence>
<keyword evidence="9" id="KW-1185">Reference proteome</keyword>
<feature type="transmembrane region" description="Helical" evidence="6">
    <location>
        <begin position="238"/>
        <end position="257"/>
    </location>
</feature>
<feature type="transmembrane region" description="Helical" evidence="6">
    <location>
        <begin position="118"/>
        <end position="139"/>
    </location>
</feature>
<protein>
    <submittedName>
        <fullName evidence="8">MFS transporter</fullName>
    </submittedName>
</protein>
<dbReference type="RefSeq" id="WP_344158373.1">
    <property type="nucleotide sequence ID" value="NZ_BAAABV010000015.1"/>
</dbReference>
<dbReference type="PROSITE" id="PS50850">
    <property type="entry name" value="MFS"/>
    <property type="match status" value="1"/>
</dbReference>
<evidence type="ECO:0000256" key="6">
    <source>
        <dbReference type="SAM" id="Phobius"/>
    </source>
</evidence>
<sequence>MPEAAGPGRSDERRRRYALTAMGCAGGMIMLDQTVVAVALDPMARGLGLTTWVMHRVVLVYVLALSACAPVGGTAARRFGLLATFRCGIVVFAVASGACGLTPPGEAAAPFLLLMRAVQGAGAGLMIPVATTVITNLYAEHERGRALAVYAGLAQVFFALGPVAGAVLTQYLGWRSVFPAGVPVAAAALWLAAGARIDDEPRGRPVGVLQPLVVIPSVAALVLALYQCGVWGFGDPRTPAALTAAVLALILAVRLVLRSREPLVDLRLLRIRPYTVATALTFLVQGPQLIVLVHGTLFLRQAMHLPPLATGFCLLPMVGALTTGTFLSGYLLDRHRSVRVPVLLGLAAAVLGAALWTAALPAREYSGQVPGMLLAGIGMGMPVPALSAELMRAVPEDKRADASVLRQTLRQLGGAVGLAVAGALVLAANDDTADAEGIVTATATPVAFVTAGAFLCAALLFAAAALPGARARRPV</sequence>
<feature type="transmembrane region" description="Helical" evidence="6">
    <location>
        <begin position="207"/>
        <end position="226"/>
    </location>
</feature>
<reference evidence="9" key="1">
    <citation type="journal article" date="2019" name="Int. J. Syst. Evol. Microbiol.">
        <title>The Global Catalogue of Microorganisms (GCM) 10K type strain sequencing project: providing services to taxonomists for standard genome sequencing and annotation.</title>
        <authorList>
            <consortium name="The Broad Institute Genomics Platform"/>
            <consortium name="The Broad Institute Genome Sequencing Center for Infectious Disease"/>
            <person name="Wu L."/>
            <person name="Ma J."/>
        </authorList>
    </citation>
    <scope>NUCLEOTIDE SEQUENCE [LARGE SCALE GENOMIC DNA]</scope>
    <source>
        <strain evidence="9">JCM 4505</strain>
    </source>
</reference>
<evidence type="ECO:0000259" key="7">
    <source>
        <dbReference type="PROSITE" id="PS50850"/>
    </source>
</evidence>
<dbReference type="Proteomes" id="UP001501867">
    <property type="component" value="Unassembled WGS sequence"/>
</dbReference>
<proteinExistence type="predicted"/>
<dbReference type="InterPro" id="IPR036259">
    <property type="entry name" value="MFS_trans_sf"/>
</dbReference>
<dbReference type="Gene3D" id="1.20.1250.20">
    <property type="entry name" value="MFS general substrate transporter like domains"/>
    <property type="match status" value="1"/>
</dbReference>
<dbReference type="Pfam" id="PF07690">
    <property type="entry name" value="MFS_1"/>
    <property type="match status" value="1"/>
</dbReference>
<gene>
    <name evidence="8" type="ORF">GCM10010302_29470</name>
</gene>
<feature type="transmembrane region" description="Helical" evidence="6">
    <location>
        <begin position="412"/>
        <end position="428"/>
    </location>
</feature>
<feature type="transmembrane region" description="Helical" evidence="6">
    <location>
        <begin position="371"/>
        <end position="391"/>
    </location>
</feature>
<feature type="transmembrane region" description="Helical" evidence="6">
    <location>
        <begin position="146"/>
        <end position="171"/>
    </location>
</feature>
<dbReference type="PANTHER" id="PTHR42718:SF49">
    <property type="entry name" value="EXPORT PROTEIN"/>
    <property type="match status" value="1"/>
</dbReference>
<dbReference type="InterPro" id="IPR020846">
    <property type="entry name" value="MFS_dom"/>
</dbReference>
<feature type="transmembrane region" description="Helical" evidence="6">
    <location>
        <begin position="448"/>
        <end position="469"/>
    </location>
</feature>
<evidence type="ECO:0000256" key="5">
    <source>
        <dbReference type="ARBA" id="ARBA00023251"/>
    </source>
</evidence>
<feature type="transmembrane region" description="Helical" evidence="6">
    <location>
        <begin position="277"/>
        <end position="299"/>
    </location>
</feature>